<dbReference type="RefSeq" id="WP_091315576.1">
    <property type="nucleotide sequence ID" value="NZ_CBCSJU010000009.1"/>
</dbReference>
<reference evidence="2" key="1">
    <citation type="submission" date="2016-10" db="EMBL/GenBank/DDBJ databases">
        <authorList>
            <person name="Varghese N."/>
            <person name="Submissions S."/>
        </authorList>
    </citation>
    <scope>NUCLEOTIDE SEQUENCE [LARGE SCALE GENOMIC DNA]</scope>
    <source>
        <strain evidence="2">DSM 17934</strain>
    </source>
</reference>
<sequence>MKSIFLTILLYSSIQLFAQQKIEKLQYAETLIEVPKNCTAKSEYEILDCNGFSAQWLFFNEEMVKQKINEQIFKQIEGQFDYKSKKSITFFSQNQPFEGFVYNMKNGSSRIIGFGKVNEIALLLNLGFQKEPKNNDELTLFEKNFITFK</sequence>
<evidence type="ECO:0000313" key="2">
    <source>
        <dbReference type="Proteomes" id="UP000199702"/>
    </source>
</evidence>
<protein>
    <submittedName>
        <fullName evidence="1">Uncharacterized protein</fullName>
    </submittedName>
</protein>
<dbReference type="AlphaFoldDB" id="A0A1H6XYF5"/>
<dbReference type="STRING" id="402734.SAMN05660918_2879"/>
<keyword evidence="2" id="KW-1185">Reference proteome</keyword>
<organism evidence="1 2">
    <name type="scientific">Flavobacterium terrigena</name>
    <dbReference type="NCBI Taxonomy" id="402734"/>
    <lineage>
        <taxon>Bacteria</taxon>
        <taxon>Pseudomonadati</taxon>
        <taxon>Bacteroidota</taxon>
        <taxon>Flavobacteriia</taxon>
        <taxon>Flavobacteriales</taxon>
        <taxon>Flavobacteriaceae</taxon>
        <taxon>Flavobacterium</taxon>
    </lineage>
</organism>
<dbReference type="Proteomes" id="UP000199702">
    <property type="component" value="Unassembled WGS sequence"/>
</dbReference>
<name>A0A1H6XYF5_9FLAO</name>
<dbReference type="OrthoDB" id="710855at2"/>
<gene>
    <name evidence="1" type="ORF">SAMN05660918_2879</name>
</gene>
<accession>A0A1H6XYF5</accession>
<proteinExistence type="predicted"/>
<evidence type="ECO:0000313" key="1">
    <source>
        <dbReference type="EMBL" id="SEJ29605.1"/>
    </source>
</evidence>
<dbReference type="EMBL" id="FNYA01000009">
    <property type="protein sequence ID" value="SEJ29605.1"/>
    <property type="molecule type" value="Genomic_DNA"/>
</dbReference>